<proteinExistence type="inferred from homology"/>
<dbReference type="EMBL" id="BAABFN010000001">
    <property type="protein sequence ID" value="GAA4303092.1"/>
    <property type="molecule type" value="Genomic_DNA"/>
</dbReference>
<evidence type="ECO:0000256" key="3">
    <source>
        <dbReference type="ARBA" id="ARBA00019010"/>
    </source>
</evidence>
<dbReference type="InterPro" id="IPR003442">
    <property type="entry name" value="T6A_TsaE"/>
</dbReference>
<keyword evidence="4" id="KW-0963">Cytoplasm</keyword>
<comment type="similarity">
    <text evidence="2">Belongs to the TsaE family.</text>
</comment>
<evidence type="ECO:0000256" key="5">
    <source>
        <dbReference type="ARBA" id="ARBA00022694"/>
    </source>
</evidence>
<keyword evidence="12" id="KW-1185">Reference proteome</keyword>
<dbReference type="Gene3D" id="3.40.50.300">
    <property type="entry name" value="P-loop containing nucleotide triphosphate hydrolases"/>
    <property type="match status" value="1"/>
</dbReference>
<dbReference type="InterPro" id="IPR027417">
    <property type="entry name" value="P-loop_NTPase"/>
</dbReference>
<keyword evidence="5" id="KW-0819">tRNA processing</keyword>
<keyword evidence="6" id="KW-0479">Metal-binding</keyword>
<keyword evidence="7" id="KW-0547">Nucleotide-binding</keyword>
<evidence type="ECO:0000256" key="2">
    <source>
        <dbReference type="ARBA" id="ARBA00007599"/>
    </source>
</evidence>
<dbReference type="Proteomes" id="UP001501207">
    <property type="component" value="Unassembled WGS sequence"/>
</dbReference>
<evidence type="ECO:0000256" key="10">
    <source>
        <dbReference type="ARBA" id="ARBA00032441"/>
    </source>
</evidence>
<comment type="caution">
    <text evidence="11">The sequence shown here is derived from an EMBL/GenBank/DDBJ whole genome shotgun (WGS) entry which is preliminary data.</text>
</comment>
<organism evidence="11 12">
    <name type="scientific">Compostibacter hankyongensis</name>
    <dbReference type="NCBI Taxonomy" id="1007089"/>
    <lineage>
        <taxon>Bacteria</taxon>
        <taxon>Pseudomonadati</taxon>
        <taxon>Bacteroidota</taxon>
        <taxon>Chitinophagia</taxon>
        <taxon>Chitinophagales</taxon>
        <taxon>Chitinophagaceae</taxon>
        <taxon>Compostibacter</taxon>
    </lineage>
</organism>
<reference evidence="12" key="1">
    <citation type="journal article" date="2019" name="Int. J. Syst. Evol. Microbiol.">
        <title>The Global Catalogue of Microorganisms (GCM) 10K type strain sequencing project: providing services to taxonomists for standard genome sequencing and annotation.</title>
        <authorList>
            <consortium name="The Broad Institute Genomics Platform"/>
            <consortium name="The Broad Institute Genome Sequencing Center for Infectious Disease"/>
            <person name="Wu L."/>
            <person name="Ma J."/>
        </authorList>
    </citation>
    <scope>NUCLEOTIDE SEQUENCE [LARGE SCALE GENOMIC DNA]</scope>
    <source>
        <strain evidence="12">JCM 17664</strain>
    </source>
</reference>
<evidence type="ECO:0000313" key="12">
    <source>
        <dbReference type="Proteomes" id="UP001501207"/>
    </source>
</evidence>
<evidence type="ECO:0000256" key="9">
    <source>
        <dbReference type="ARBA" id="ARBA00022842"/>
    </source>
</evidence>
<evidence type="ECO:0000256" key="1">
    <source>
        <dbReference type="ARBA" id="ARBA00004496"/>
    </source>
</evidence>
<dbReference type="PANTHER" id="PTHR33540">
    <property type="entry name" value="TRNA THREONYLCARBAMOYLADENOSINE BIOSYNTHESIS PROTEIN TSAE"/>
    <property type="match status" value="1"/>
</dbReference>
<comment type="subcellular location">
    <subcellularLocation>
        <location evidence="1">Cytoplasm</location>
    </subcellularLocation>
</comment>
<protein>
    <recommendedName>
        <fullName evidence="3">tRNA threonylcarbamoyladenosine biosynthesis protein TsaE</fullName>
    </recommendedName>
    <alternativeName>
        <fullName evidence="10">t(6)A37 threonylcarbamoyladenosine biosynthesis protein TsaE</fullName>
    </alternativeName>
</protein>
<keyword evidence="8" id="KW-0067">ATP-binding</keyword>
<evidence type="ECO:0000256" key="4">
    <source>
        <dbReference type="ARBA" id="ARBA00022490"/>
    </source>
</evidence>
<dbReference type="NCBIfam" id="TIGR00150">
    <property type="entry name" value="T6A_YjeE"/>
    <property type="match status" value="1"/>
</dbReference>
<dbReference type="PANTHER" id="PTHR33540:SF2">
    <property type="entry name" value="TRNA THREONYLCARBAMOYLADENOSINE BIOSYNTHESIS PROTEIN TSAE"/>
    <property type="match status" value="1"/>
</dbReference>
<dbReference type="SUPFAM" id="SSF52540">
    <property type="entry name" value="P-loop containing nucleoside triphosphate hydrolases"/>
    <property type="match status" value="1"/>
</dbReference>
<dbReference type="Pfam" id="PF02367">
    <property type="entry name" value="TsaE"/>
    <property type="match status" value="1"/>
</dbReference>
<sequence>MEITFDLEGLPAAARELWQQHPDARVFAFYGPMGAGKTTFIKALCRIKNVEDATSSPTFSLINEYGYTETGGEARRLYHMDLYRLRDEAEAIQAGVEDCLYSGSICLVEWPEHAAALLPDDTVAVSLSVLPDQRRLLRTTRLTAGKTGR</sequence>
<evidence type="ECO:0000256" key="7">
    <source>
        <dbReference type="ARBA" id="ARBA00022741"/>
    </source>
</evidence>
<evidence type="ECO:0000256" key="8">
    <source>
        <dbReference type="ARBA" id="ARBA00022840"/>
    </source>
</evidence>
<dbReference type="RefSeq" id="WP_344975119.1">
    <property type="nucleotide sequence ID" value="NZ_BAABFN010000001.1"/>
</dbReference>
<accession>A0ABP8FGV1</accession>
<gene>
    <name evidence="11" type="primary">tsaE</name>
    <name evidence="11" type="ORF">GCM10023143_06050</name>
</gene>
<evidence type="ECO:0000256" key="6">
    <source>
        <dbReference type="ARBA" id="ARBA00022723"/>
    </source>
</evidence>
<evidence type="ECO:0000313" key="11">
    <source>
        <dbReference type="EMBL" id="GAA4303092.1"/>
    </source>
</evidence>
<name>A0ABP8FGV1_9BACT</name>
<keyword evidence="9" id="KW-0460">Magnesium</keyword>